<evidence type="ECO:0000313" key="8">
    <source>
        <dbReference type="Proteomes" id="UP000240978"/>
    </source>
</evidence>
<dbReference type="NCBIfam" id="TIGR00093">
    <property type="entry name" value="pseudouridine synthase"/>
    <property type="match status" value="1"/>
</dbReference>
<dbReference type="GO" id="GO:0000455">
    <property type="term" value="P:enzyme-directed rRNA pseudouridine synthesis"/>
    <property type="evidence" value="ECO:0007669"/>
    <property type="project" value="UniProtKB-ARBA"/>
</dbReference>
<dbReference type="InterPro" id="IPR020103">
    <property type="entry name" value="PsdUridine_synth_cat_dom_sf"/>
</dbReference>
<dbReference type="Gene3D" id="3.30.70.580">
    <property type="entry name" value="Pseudouridine synthase I, catalytic domain, N-terminal subdomain"/>
    <property type="match status" value="1"/>
</dbReference>
<dbReference type="CDD" id="cd02870">
    <property type="entry name" value="PseudoU_synth_RsuA_like"/>
    <property type="match status" value="1"/>
</dbReference>
<dbReference type="CDD" id="cd00165">
    <property type="entry name" value="S4"/>
    <property type="match status" value="1"/>
</dbReference>
<dbReference type="InterPro" id="IPR042092">
    <property type="entry name" value="PsdUridine_s_RsuA/RluB/E/F_cat"/>
</dbReference>
<evidence type="ECO:0000256" key="3">
    <source>
        <dbReference type="PROSITE-ProRule" id="PRU00182"/>
    </source>
</evidence>
<dbReference type="PROSITE" id="PS01149">
    <property type="entry name" value="PSI_RSU"/>
    <property type="match status" value="1"/>
</dbReference>
<feature type="compositionally biased region" description="Basic and acidic residues" evidence="5">
    <location>
        <begin position="317"/>
        <end position="334"/>
    </location>
</feature>
<dbReference type="SUPFAM" id="SSF55174">
    <property type="entry name" value="Alpha-L RNA-binding motif"/>
    <property type="match status" value="1"/>
</dbReference>
<dbReference type="InterPro" id="IPR036986">
    <property type="entry name" value="S4_RNA-bd_sf"/>
</dbReference>
<dbReference type="InterPro" id="IPR002942">
    <property type="entry name" value="S4_RNA-bd"/>
</dbReference>
<name>A0A2P8GPV6_9BACT</name>
<organism evidence="7 8">
    <name type="scientific">Chitinophaga ginsengisoli</name>
    <dbReference type="NCBI Taxonomy" id="363837"/>
    <lineage>
        <taxon>Bacteria</taxon>
        <taxon>Pseudomonadati</taxon>
        <taxon>Bacteroidota</taxon>
        <taxon>Chitinophagia</taxon>
        <taxon>Chitinophagales</taxon>
        <taxon>Chitinophagaceae</taxon>
        <taxon>Chitinophaga</taxon>
    </lineage>
</organism>
<gene>
    <name evidence="7" type="ORF">CLV42_101760</name>
</gene>
<dbReference type="PANTHER" id="PTHR47683">
    <property type="entry name" value="PSEUDOURIDINE SYNTHASE FAMILY PROTEIN-RELATED"/>
    <property type="match status" value="1"/>
</dbReference>
<sequence length="601" mass="68278">MRKNTPAKKGFSPFKENKNSSSNKSTPRTNASDRKRGNDDNARPGRGDARKSERPFGTDRKRDNDENARPGRGDARKSERPFGTDRKRDNDENTRPGRSDARKSERPFGTDRKRDNDENTRPGRSDARKSERPFGTDRKRDNDENTRPGRSDARKSERPFGTDRKRDNDENTRPGRSDARKSERPFGTDRGDRKRNNDDSGRPSKRTEGRPERSFSSDRKPKDDSSFHPGKTTEGKPERTRSANASEIPGTKRSERDKTSRRPRIEPARKTANGRTPFKPRPQGDDSAFHGPSERKAGKRGSSREERPTPSGFNRKKYFDSANERFADKQDRKSAVRKARHSDDSAPFSKRSSKKEESSNNNGEMPLNKYIAHSGLCSRRKAVDFVKEGKVTVNGTLVTEPAFKVTAKDDVAISNKRISIQKNLVYILLNKPKGYITTTDDPEGRKTVMELIEDAVTEDQRVYPVGRLDRNTSGLLLLTNDGELAQKLAHPKHNIKKIYHVGLNKPLTKADFEKILQGVTLEDGIANVDALGYVEAGDKTQVGIEIHSGKNRIVRRIFEHLEYDVEKLDRVTYAGLTKKNINRGKWRFLTEKEIILLKHFK</sequence>
<dbReference type="InterPro" id="IPR006145">
    <property type="entry name" value="PsdUridine_synth_RsuA/RluA"/>
</dbReference>
<feature type="compositionally biased region" description="Basic and acidic residues" evidence="5">
    <location>
        <begin position="282"/>
        <end position="308"/>
    </location>
</feature>
<dbReference type="InterPro" id="IPR018496">
    <property type="entry name" value="PsdUridine_synth_RsuA/RluB_CS"/>
</dbReference>
<dbReference type="Proteomes" id="UP000240978">
    <property type="component" value="Unassembled WGS sequence"/>
</dbReference>
<dbReference type="SMART" id="SM00363">
    <property type="entry name" value="S4"/>
    <property type="match status" value="1"/>
</dbReference>
<feature type="domain" description="RNA-binding S4" evidence="6">
    <location>
        <begin position="365"/>
        <end position="425"/>
    </location>
</feature>
<dbReference type="EC" id="5.4.99.-" evidence="4"/>
<dbReference type="PROSITE" id="PS50889">
    <property type="entry name" value="S4"/>
    <property type="match status" value="1"/>
</dbReference>
<comment type="similarity">
    <text evidence="1 4">Belongs to the pseudouridine synthase RsuA family.</text>
</comment>
<proteinExistence type="inferred from homology"/>
<dbReference type="EMBL" id="PYGK01000001">
    <property type="protein sequence ID" value="PSL35996.1"/>
    <property type="molecule type" value="Genomic_DNA"/>
</dbReference>
<keyword evidence="8" id="KW-1185">Reference proteome</keyword>
<dbReference type="AlphaFoldDB" id="A0A2P8GPV6"/>
<feature type="compositionally biased region" description="Basic and acidic residues" evidence="5">
    <location>
        <begin position="250"/>
        <end position="269"/>
    </location>
</feature>
<feature type="compositionally biased region" description="Basic and acidic residues" evidence="5">
    <location>
        <begin position="31"/>
        <end position="241"/>
    </location>
</feature>
<evidence type="ECO:0000259" key="6">
    <source>
        <dbReference type="SMART" id="SM00363"/>
    </source>
</evidence>
<keyword evidence="3" id="KW-0694">RNA-binding</keyword>
<reference evidence="7 8" key="1">
    <citation type="submission" date="2018-03" db="EMBL/GenBank/DDBJ databases">
        <title>Genomic Encyclopedia of Archaeal and Bacterial Type Strains, Phase II (KMG-II): from individual species to whole genera.</title>
        <authorList>
            <person name="Goeker M."/>
        </authorList>
    </citation>
    <scope>NUCLEOTIDE SEQUENCE [LARGE SCALE GENOMIC DNA]</scope>
    <source>
        <strain evidence="7 8">DSM 18107</strain>
    </source>
</reference>
<dbReference type="InterPro" id="IPR050343">
    <property type="entry name" value="RsuA_PseudoU_synthase"/>
</dbReference>
<evidence type="ECO:0000256" key="2">
    <source>
        <dbReference type="ARBA" id="ARBA00023235"/>
    </source>
</evidence>
<dbReference type="PANTHER" id="PTHR47683:SF2">
    <property type="entry name" value="RNA-BINDING S4 DOMAIN-CONTAINING PROTEIN"/>
    <property type="match status" value="1"/>
</dbReference>
<dbReference type="Gene3D" id="3.30.70.1560">
    <property type="entry name" value="Alpha-L RNA-binding motif"/>
    <property type="match status" value="1"/>
</dbReference>
<protein>
    <recommendedName>
        <fullName evidence="4">Pseudouridine synthase</fullName>
        <ecNumber evidence="4">5.4.99.-</ecNumber>
    </recommendedName>
</protein>
<dbReference type="Gene3D" id="3.10.290.10">
    <property type="entry name" value="RNA-binding S4 domain"/>
    <property type="match status" value="1"/>
</dbReference>
<evidence type="ECO:0000256" key="1">
    <source>
        <dbReference type="ARBA" id="ARBA00008348"/>
    </source>
</evidence>
<keyword evidence="2 4" id="KW-0413">Isomerase</keyword>
<dbReference type="Pfam" id="PF00849">
    <property type="entry name" value="PseudoU_synth_2"/>
    <property type="match status" value="1"/>
</dbReference>
<dbReference type="GO" id="GO:0120159">
    <property type="term" value="F:rRNA pseudouridine synthase activity"/>
    <property type="evidence" value="ECO:0007669"/>
    <property type="project" value="UniProtKB-ARBA"/>
</dbReference>
<dbReference type="InterPro" id="IPR020094">
    <property type="entry name" value="TruA/RsuA/RluB/E/F_N"/>
</dbReference>
<dbReference type="GO" id="GO:0003723">
    <property type="term" value="F:RNA binding"/>
    <property type="evidence" value="ECO:0007669"/>
    <property type="project" value="UniProtKB-KW"/>
</dbReference>
<comment type="caution">
    <text evidence="7">The sequence shown here is derived from an EMBL/GenBank/DDBJ whole genome shotgun (WGS) entry which is preliminary data.</text>
</comment>
<feature type="region of interest" description="Disordered" evidence="5">
    <location>
        <begin position="1"/>
        <end position="367"/>
    </location>
</feature>
<evidence type="ECO:0000313" key="7">
    <source>
        <dbReference type="EMBL" id="PSL35996.1"/>
    </source>
</evidence>
<dbReference type="Pfam" id="PF01479">
    <property type="entry name" value="S4"/>
    <property type="match status" value="1"/>
</dbReference>
<dbReference type="SUPFAM" id="SSF55120">
    <property type="entry name" value="Pseudouridine synthase"/>
    <property type="match status" value="1"/>
</dbReference>
<dbReference type="InterPro" id="IPR000748">
    <property type="entry name" value="PsdUridine_synth_RsuA/RluB/E/F"/>
</dbReference>
<evidence type="ECO:0000256" key="5">
    <source>
        <dbReference type="SAM" id="MobiDB-lite"/>
    </source>
</evidence>
<accession>A0A2P8GPV6</accession>
<dbReference type="RefSeq" id="WP_245901445.1">
    <property type="nucleotide sequence ID" value="NZ_PYGK01000001.1"/>
</dbReference>
<evidence type="ECO:0000256" key="4">
    <source>
        <dbReference type="RuleBase" id="RU003887"/>
    </source>
</evidence>